<dbReference type="PANTHER" id="PTHR31447:SF0">
    <property type="entry name" value="HYDROXYPROLINE-RICH GLYCOPROTEIN FAMILY PROTEIN"/>
    <property type="match status" value="1"/>
</dbReference>
<dbReference type="Gene3D" id="2.60.120.590">
    <property type="entry name" value="Alpha-ketoglutarate-dependent dioxygenase AlkB-like"/>
    <property type="match status" value="1"/>
</dbReference>
<dbReference type="SUPFAM" id="SSF51197">
    <property type="entry name" value="Clavaminate synthase-like"/>
    <property type="match status" value="1"/>
</dbReference>
<dbReference type="Proteomes" id="UP000243459">
    <property type="component" value="Chromosome 7"/>
</dbReference>
<sequence>MGPAIHFLGNKALGRGAGDREPAKDVGPGVTIDNSDCRQIANRLEAQKKGGSDLLSSETNSSVKDTKISIDCSRPESPVVETCSNPCTRGRTFVVSKRPMKGHGREMIQLGIPIAEGPALDETTTGNSSERKAEAIPSLLQDALDLLIQNQVLTIKPDYCIIDFFNEGDHSQPHLWPSWYGTPVCTLFLTACDMVFGRIIEGDHRGNYRSPLKLAIKSGSSLSRTNSQRFALQLGLRRKKHDASTTWRSKCNWIL</sequence>
<evidence type="ECO:0000313" key="3">
    <source>
        <dbReference type="EMBL" id="ONK62714.1"/>
    </source>
</evidence>
<dbReference type="PANTHER" id="PTHR31447">
    <property type="entry name" value="HYDROXYPROLINE-RICH GLYCOPROTEIN FAMILY PROTEIN-RELATED"/>
    <property type="match status" value="1"/>
</dbReference>
<proteinExistence type="inferred from homology"/>
<dbReference type="AlphaFoldDB" id="A0A5P1EA63"/>
<dbReference type="GO" id="GO:0006402">
    <property type="term" value="P:mRNA catabolic process"/>
    <property type="evidence" value="ECO:0007669"/>
    <property type="project" value="InterPro"/>
</dbReference>
<accession>A0A5P1EA63</accession>
<organism evidence="3 4">
    <name type="scientific">Asparagus officinalis</name>
    <name type="common">Garden asparagus</name>
    <dbReference type="NCBI Taxonomy" id="4686"/>
    <lineage>
        <taxon>Eukaryota</taxon>
        <taxon>Viridiplantae</taxon>
        <taxon>Streptophyta</taxon>
        <taxon>Embryophyta</taxon>
        <taxon>Tracheophyta</taxon>
        <taxon>Spermatophyta</taxon>
        <taxon>Magnoliopsida</taxon>
        <taxon>Liliopsida</taxon>
        <taxon>Asparagales</taxon>
        <taxon>Asparagaceae</taxon>
        <taxon>Asparagoideae</taxon>
        <taxon>Asparagus</taxon>
    </lineage>
</organism>
<dbReference type="InterPro" id="IPR044842">
    <property type="entry name" value="ALKBH9B/ALKBH10B-like"/>
</dbReference>
<reference evidence="4" key="1">
    <citation type="journal article" date="2017" name="Nat. Commun.">
        <title>The asparagus genome sheds light on the origin and evolution of a young Y chromosome.</title>
        <authorList>
            <person name="Harkess A."/>
            <person name="Zhou J."/>
            <person name="Xu C."/>
            <person name="Bowers J.E."/>
            <person name="Van der Hulst R."/>
            <person name="Ayyampalayam S."/>
            <person name="Mercati F."/>
            <person name="Riccardi P."/>
            <person name="McKain M.R."/>
            <person name="Kakrana A."/>
            <person name="Tang H."/>
            <person name="Ray J."/>
            <person name="Groenendijk J."/>
            <person name="Arikit S."/>
            <person name="Mathioni S.M."/>
            <person name="Nakano M."/>
            <person name="Shan H."/>
            <person name="Telgmann-Rauber A."/>
            <person name="Kanno A."/>
            <person name="Yue Z."/>
            <person name="Chen H."/>
            <person name="Li W."/>
            <person name="Chen Y."/>
            <person name="Xu X."/>
            <person name="Zhang Y."/>
            <person name="Luo S."/>
            <person name="Chen H."/>
            <person name="Gao J."/>
            <person name="Mao Z."/>
            <person name="Pires J.C."/>
            <person name="Luo M."/>
            <person name="Kudrna D."/>
            <person name="Wing R.A."/>
            <person name="Meyers B.C."/>
            <person name="Yi K."/>
            <person name="Kong H."/>
            <person name="Lavrijsen P."/>
            <person name="Sunseri F."/>
            <person name="Falavigna A."/>
            <person name="Ye Y."/>
            <person name="Leebens-Mack J.H."/>
            <person name="Chen G."/>
        </authorList>
    </citation>
    <scope>NUCLEOTIDE SEQUENCE [LARGE SCALE GENOMIC DNA]</scope>
    <source>
        <strain evidence="4">cv. DH0086</strain>
    </source>
</reference>
<dbReference type="GO" id="GO:0003729">
    <property type="term" value="F:mRNA binding"/>
    <property type="evidence" value="ECO:0007669"/>
    <property type="project" value="InterPro"/>
</dbReference>
<comment type="similarity">
    <text evidence="1">Belongs to the alkB family.</text>
</comment>
<dbReference type="InterPro" id="IPR037151">
    <property type="entry name" value="AlkB-like_sf"/>
</dbReference>
<evidence type="ECO:0000256" key="2">
    <source>
        <dbReference type="SAM" id="MobiDB-lite"/>
    </source>
</evidence>
<keyword evidence="4" id="KW-1185">Reference proteome</keyword>
<dbReference type="Gramene" id="ONK62714">
    <property type="protein sequence ID" value="ONK62714"/>
    <property type="gene ID" value="A4U43_C07F7340"/>
</dbReference>
<dbReference type="GO" id="GO:0032451">
    <property type="term" value="F:demethylase activity"/>
    <property type="evidence" value="ECO:0007669"/>
    <property type="project" value="InterPro"/>
</dbReference>
<dbReference type="EMBL" id="CM007387">
    <property type="protein sequence ID" value="ONK62714.1"/>
    <property type="molecule type" value="Genomic_DNA"/>
</dbReference>
<feature type="region of interest" description="Disordered" evidence="2">
    <location>
        <begin position="8"/>
        <end position="34"/>
    </location>
</feature>
<gene>
    <name evidence="3" type="ORF">A4U43_C07F7340</name>
</gene>
<protein>
    <submittedName>
        <fullName evidence="3">Uncharacterized protein</fullName>
    </submittedName>
</protein>
<name>A0A5P1EA63_ASPOF</name>
<evidence type="ECO:0000256" key="1">
    <source>
        <dbReference type="ARBA" id="ARBA00007879"/>
    </source>
</evidence>
<evidence type="ECO:0000313" key="4">
    <source>
        <dbReference type="Proteomes" id="UP000243459"/>
    </source>
</evidence>